<dbReference type="Gene3D" id="3.20.20.140">
    <property type="entry name" value="Metal-dependent hydrolases"/>
    <property type="match status" value="1"/>
</dbReference>
<feature type="binding site" evidence="1">
    <location>
        <position position="217"/>
    </location>
    <ligand>
        <name>a divalent metal cation</name>
        <dbReference type="ChEBI" id="CHEBI:60240"/>
        <label>1</label>
    </ligand>
</feature>
<feature type="binding site" evidence="1">
    <location>
        <position position="134"/>
    </location>
    <ligand>
        <name>a divalent metal cation</name>
        <dbReference type="ChEBI" id="CHEBI:60240"/>
        <label>2</label>
    </ligand>
</feature>
<dbReference type="SUPFAM" id="SSF51556">
    <property type="entry name" value="Metallo-dependent hydrolases"/>
    <property type="match status" value="1"/>
</dbReference>
<dbReference type="EMBL" id="CP006939">
    <property type="protein sequence ID" value="AHC14977.1"/>
    <property type="molecule type" value="Genomic_DNA"/>
</dbReference>
<name>V5WGM2_9SPIO</name>
<reference evidence="3 4" key="1">
    <citation type="journal article" date="2015" name="Stand. Genomic Sci.">
        <title>Complete genome sequence and description of Salinispira pacifica gen. nov., sp. nov., a novel spirochaete isolated form a hypersaline microbial mat.</title>
        <authorList>
            <person name="Ben Hania W."/>
            <person name="Joseph M."/>
            <person name="Schumann P."/>
            <person name="Bunk B."/>
            <person name="Fiebig A."/>
            <person name="Sproer C."/>
            <person name="Klenk H.P."/>
            <person name="Fardeau M.L."/>
            <person name="Spring S."/>
        </authorList>
    </citation>
    <scope>NUCLEOTIDE SEQUENCE [LARGE SCALE GENOMIC DNA]</scope>
    <source>
        <strain evidence="3 4">L21-RPul-D2</strain>
    </source>
</reference>
<proteinExistence type="predicted"/>
<dbReference type="InterPro" id="IPR032466">
    <property type="entry name" value="Metal_Hydrolase"/>
</dbReference>
<feature type="region of interest" description="Disordered" evidence="2">
    <location>
        <begin position="47"/>
        <end position="78"/>
    </location>
</feature>
<accession>V5WGM2</accession>
<dbReference type="GO" id="GO:0046872">
    <property type="term" value="F:metal ion binding"/>
    <property type="evidence" value="ECO:0007669"/>
    <property type="project" value="UniProtKB-KW"/>
</dbReference>
<organism evidence="3 4">
    <name type="scientific">Salinispira pacifica</name>
    <dbReference type="NCBI Taxonomy" id="1307761"/>
    <lineage>
        <taxon>Bacteria</taxon>
        <taxon>Pseudomonadati</taxon>
        <taxon>Spirochaetota</taxon>
        <taxon>Spirochaetia</taxon>
        <taxon>Spirochaetales</taxon>
        <taxon>Spirochaetaceae</taxon>
        <taxon>Salinispira</taxon>
    </lineage>
</organism>
<dbReference type="STRING" id="1307761.L21SP2_1590"/>
<evidence type="ECO:0000313" key="3">
    <source>
        <dbReference type="EMBL" id="AHC14977.1"/>
    </source>
</evidence>
<dbReference type="eggNOG" id="COG0084">
    <property type="taxonomic scope" value="Bacteria"/>
</dbReference>
<evidence type="ECO:0000256" key="1">
    <source>
        <dbReference type="PIRSR" id="PIRSR005902-1"/>
    </source>
</evidence>
<evidence type="ECO:0000256" key="2">
    <source>
        <dbReference type="SAM" id="MobiDB-lite"/>
    </source>
</evidence>
<evidence type="ECO:0000313" key="4">
    <source>
        <dbReference type="Proteomes" id="UP000018680"/>
    </source>
</evidence>
<keyword evidence="1" id="KW-0479">Metal-binding</keyword>
<dbReference type="HOGENOM" id="CLU_031506_0_0_12"/>
<dbReference type="AlphaFoldDB" id="V5WGM2"/>
<dbReference type="KEGG" id="slr:L21SP2_1590"/>
<gene>
    <name evidence="3" type="ORF">L21SP2_1590</name>
</gene>
<sequence length="271" mass="31183">MRSAILDAHLHTQDTPDSVFSGYLRCISCSAGTEDWQELAANRDPRVHPYAGIHPAHIRNKPDGRSDKKQPAPRGGDPRLRRLRELLESRPDMGVGEIGMDRSLYSRVSRQLQEEYFSRQLQIALEYHRPAVLHVLNCAGAAAEVLERNSPDIPIMLHSWYEHTENLKRFLKFNCYFSVGPGGHWKHRRTWEGNARKSSSAHWLKAIPMDRLLIESDWPHGSEREDGHTSHSQLLLSMYERVAAILEIDRDELIDIVLRNGKVFTDFPTHR</sequence>
<protein>
    <submittedName>
        <fullName evidence="3">Putative deoxyribonuclease YcfH</fullName>
    </submittedName>
</protein>
<dbReference type="RefSeq" id="WP_024267897.1">
    <property type="nucleotide sequence ID" value="NC_023035.1"/>
</dbReference>
<feature type="binding site" evidence="1">
    <location>
        <position position="9"/>
    </location>
    <ligand>
        <name>a divalent metal cation</name>
        <dbReference type="ChEBI" id="CHEBI:60240"/>
        <label>1</label>
    </ligand>
</feature>
<dbReference type="Pfam" id="PF01026">
    <property type="entry name" value="TatD_DNase"/>
    <property type="match status" value="1"/>
</dbReference>
<feature type="binding site" evidence="1">
    <location>
        <position position="158"/>
    </location>
    <ligand>
        <name>a divalent metal cation</name>
        <dbReference type="ChEBI" id="CHEBI:60240"/>
        <label>2</label>
    </ligand>
</feature>
<dbReference type="GO" id="GO:0016788">
    <property type="term" value="F:hydrolase activity, acting on ester bonds"/>
    <property type="evidence" value="ECO:0007669"/>
    <property type="project" value="InterPro"/>
</dbReference>
<dbReference type="InterPro" id="IPR001130">
    <property type="entry name" value="TatD-like"/>
</dbReference>
<dbReference type="PANTHER" id="PTHR47176:SF1">
    <property type="entry name" value="OS04G0577500 PROTEIN"/>
    <property type="match status" value="1"/>
</dbReference>
<feature type="compositionally biased region" description="Basic and acidic residues" evidence="2">
    <location>
        <begin position="60"/>
        <end position="78"/>
    </location>
</feature>
<dbReference type="PIRSF" id="PIRSF005902">
    <property type="entry name" value="DNase_TatD"/>
    <property type="match status" value="1"/>
</dbReference>
<dbReference type="PANTHER" id="PTHR47176">
    <property type="entry name" value="OSJNBA0020J04.13 PROTEIN"/>
    <property type="match status" value="1"/>
</dbReference>
<feature type="binding site" evidence="1">
    <location>
        <position position="11"/>
    </location>
    <ligand>
        <name>a divalent metal cation</name>
        <dbReference type="ChEBI" id="CHEBI:60240"/>
        <label>1</label>
    </ligand>
</feature>
<dbReference type="Proteomes" id="UP000018680">
    <property type="component" value="Chromosome"/>
</dbReference>
<keyword evidence="4" id="KW-1185">Reference proteome</keyword>
<feature type="binding site" evidence="1">
    <location>
        <position position="97"/>
    </location>
    <ligand>
        <name>a divalent metal cation</name>
        <dbReference type="ChEBI" id="CHEBI:60240"/>
        <label>1</label>
    </ligand>
</feature>